<protein>
    <submittedName>
        <fullName evidence="5">Ferredoxin</fullName>
    </submittedName>
</protein>
<dbReference type="InterPro" id="IPR017896">
    <property type="entry name" value="4Fe4S_Fe-S-bd"/>
</dbReference>
<dbReference type="PROSITE" id="PS00198">
    <property type="entry name" value="4FE4S_FER_1"/>
    <property type="match status" value="1"/>
</dbReference>
<sequence>MTLTSKMIKDAAITRGADICGIASIDRFKDCPPETHPLSLFPEAKSVIVYANRILKGCYKGIQEGTDWSTYWIYGYGSGLYNSLGSAGEAISALLEDHGYEAVASPGGHTLLDEAPPARQPLAPGKLPPCVMMHMRVAAAFAGLGEIGWSKVFLTPEFGPRQRFEILLTDAELEPDPLYREQLCDNCKACVRHCPGHALGGEKESVVCEDREFSWGRVNCGKCKVTHWGLNPKASPFVTKDLPGMQMDIDKVSYDWYSAYRLGFALSTRIEYLGLIANGSVEHGQGGRPGSVCGAIGCVQACNDHLESRKRLKGGVKG</sequence>
<reference evidence="5" key="1">
    <citation type="submission" date="2023-07" db="EMBL/GenBank/DDBJ databases">
        <title>Genomic Encyclopedia of Type Strains, Phase IV (KMG-IV): sequencing the most valuable type-strain genomes for metagenomic binning, comparative biology and taxonomic classification.</title>
        <authorList>
            <person name="Goeker M."/>
        </authorList>
    </citation>
    <scope>NUCLEOTIDE SEQUENCE</scope>
    <source>
        <strain evidence="5">DSM 24202</strain>
    </source>
</reference>
<evidence type="ECO:0000256" key="1">
    <source>
        <dbReference type="ARBA" id="ARBA00022723"/>
    </source>
</evidence>
<dbReference type="PANTHER" id="PTHR42827:SF1">
    <property type="entry name" value="IRON-SULFUR CLUSTER-BINDING PROTEIN"/>
    <property type="match status" value="1"/>
</dbReference>
<dbReference type="EMBL" id="JAUSVL010000001">
    <property type="protein sequence ID" value="MDQ0289523.1"/>
    <property type="molecule type" value="Genomic_DNA"/>
</dbReference>
<evidence type="ECO:0000256" key="3">
    <source>
        <dbReference type="ARBA" id="ARBA00023014"/>
    </source>
</evidence>
<dbReference type="GO" id="GO:0046872">
    <property type="term" value="F:metal ion binding"/>
    <property type="evidence" value="ECO:0007669"/>
    <property type="project" value="UniProtKB-KW"/>
</dbReference>
<accession>A0AAE3VFW0</accession>
<keyword evidence="6" id="KW-1185">Reference proteome</keyword>
<proteinExistence type="predicted"/>
<evidence type="ECO:0000313" key="6">
    <source>
        <dbReference type="Proteomes" id="UP001238163"/>
    </source>
</evidence>
<keyword evidence="2" id="KW-0408">Iron</keyword>
<organism evidence="5 6">
    <name type="scientific">Oligosphaera ethanolica</name>
    <dbReference type="NCBI Taxonomy" id="760260"/>
    <lineage>
        <taxon>Bacteria</taxon>
        <taxon>Pseudomonadati</taxon>
        <taxon>Lentisphaerota</taxon>
        <taxon>Oligosphaeria</taxon>
        <taxon>Oligosphaerales</taxon>
        <taxon>Oligosphaeraceae</taxon>
        <taxon>Oligosphaera</taxon>
    </lineage>
</organism>
<dbReference type="GO" id="GO:0051536">
    <property type="term" value="F:iron-sulfur cluster binding"/>
    <property type="evidence" value="ECO:0007669"/>
    <property type="project" value="UniProtKB-KW"/>
</dbReference>
<evidence type="ECO:0000256" key="2">
    <source>
        <dbReference type="ARBA" id="ARBA00023004"/>
    </source>
</evidence>
<evidence type="ECO:0000313" key="5">
    <source>
        <dbReference type="EMBL" id="MDQ0289523.1"/>
    </source>
</evidence>
<dbReference type="PANTHER" id="PTHR42827">
    <property type="entry name" value="IRON-SULFUR CLUSTER-BINDING PROTEIN-RELATED"/>
    <property type="match status" value="1"/>
</dbReference>
<dbReference type="RefSeq" id="WP_307260957.1">
    <property type="nucleotide sequence ID" value="NZ_JAUSVL010000001.1"/>
</dbReference>
<gene>
    <name evidence="5" type="ORF">J3R75_001630</name>
</gene>
<dbReference type="Proteomes" id="UP001238163">
    <property type="component" value="Unassembled WGS sequence"/>
</dbReference>
<comment type="caution">
    <text evidence="5">The sequence shown here is derived from an EMBL/GenBank/DDBJ whole genome shotgun (WGS) entry which is preliminary data.</text>
</comment>
<dbReference type="AlphaFoldDB" id="A0AAE3VFW0"/>
<keyword evidence="3" id="KW-0411">Iron-sulfur</keyword>
<name>A0AAE3VFW0_9BACT</name>
<keyword evidence="1" id="KW-0479">Metal-binding</keyword>
<evidence type="ECO:0000259" key="4">
    <source>
        <dbReference type="PROSITE" id="PS51379"/>
    </source>
</evidence>
<feature type="domain" description="4Fe-4S ferredoxin-type" evidence="4">
    <location>
        <begin position="175"/>
        <end position="204"/>
    </location>
</feature>
<dbReference type="InterPro" id="IPR017900">
    <property type="entry name" value="4Fe4S_Fe_S_CS"/>
</dbReference>
<dbReference type="PROSITE" id="PS51379">
    <property type="entry name" value="4FE4S_FER_2"/>
    <property type="match status" value="1"/>
</dbReference>